<dbReference type="PROSITE" id="PS00137">
    <property type="entry name" value="SUBTILASE_HIS"/>
    <property type="match status" value="1"/>
</dbReference>
<dbReference type="OrthoDB" id="9798386at2"/>
<dbReference type="InterPro" id="IPR022398">
    <property type="entry name" value="Peptidase_S8_His-AS"/>
</dbReference>
<dbReference type="CDD" id="cd07484">
    <property type="entry name" value="Peptidases_S8_Thermitase_like"/>
    <property type="match status" value="1"/>
</dbReference>
<dbReference type="InterPro" id="IPR050131">
    <property type="entry name" value="Peptidase_S8_subtilisin-like"/>
</dbReference>
<keyword evidence="6 7" id="KW-0720">Serine protease</keyword>
<reference evidence="9 10" key="1">
    <citation type="journal article" date="2006" name="Extremophiles">
        <title>Characterization of Exiguobacterium isolates from the Siberian permafrost. Description of Exiguobacterium sibiricum sp. nov.</title>
        <authorList>
            <person name="Rodrigues D.F."/>
            <person name="Goris J."/>
            <person name="Vishnivetskaya T."/>
            <person name="Gilichinsky D."/>
            <person name="Thomashow M.F."/>
            <person name="Tiedje J.M."/>
        </authorList>
    </citation>
    <scope>NUCLEOTIDE SEQUENCE [LARGE SCALE GENOMIC DNA]</scope>
    <source>
        <strain evidence="10">DSM 17290 / CIP 109462 / JCM 13490 / 255-15</strain>
    </source>
</reference>
<dbReference type="GO" id="GO:0006508">
    <property type="term" value="P:proteolysis"/>
    <property type="evidence" value="ECO:0007669"/>
    <property type="project" value="UniProtKB-KW"/>
</dbReference>
<evidence type="ECO:0000256" key="4">
    <source>
        <dbReference type="ARBA" id="ARBA00022670"/>
    </source>
</evidence>
<dbReference type="SUPFAM" id="SSF52743">
    <property type="entry name" value="Subtilisin-like"/>
    <property type="match status" value="1"/>
</dbReference>
<dbReference type="AlphaFoldDB" id="B1YMN3"/>
<dbReference type="Gene3D" id="3.40.50.200">
    <property type="entry name" value="Peptidase S8/S53 domain"/>
    <property type="match status" value="1"/>
</dbReference>
<evidence type="ECO:0000256" key="6">
    <source>
        <dbReference type="ARBA" id="ARBA00022825"/>
    </source>
</evidence>
<sequence>MYFPLSWSGRQYLVLEGYPGDTYSVPFSVSRYEPIDVTSSSAVKAKTNTATALIVQTKTGMVRSSSLGAKTVKSVAPELRLEKLTYRSATEAKAARQKFEQSSATAYVEYDMPIQAFGADAFKKHQWSLLNTGQKKGLKGADIGLTAMQKRIAKKKLSTTLVAVIDSGVNPSYADFAGKVRMDLGYDFVNRSKTAWDDYGHGSHVSGIIAAGTDNTYGMTGINAKASIIPIKVLDENGVGYTSDLVSGINHAVKKGAKVINLSLGGDTSSKAVESALSYAKSKNVLIVAASGNAGKKALSYPARSKYVLSVGATGRTDKRASFSNYGTGLDLVAPGVSIPSYLADGELAFASGTSMAAPHVAAVASVLYSLKPSIKATDVENILKKSAKDLGSKGYDTTYGSGRLNADRAASYIK</sequence>
<dbReference type="InterPro" id="IPR034084">
    <property type="entry name" value="Thermitase-like_dom"/>
</dbReference>
<dbReference type="InterPro" id="IPR000209">
    <property type="entry name" value="Peptidase_S8/S53_dom"/>
</dbReference>
<dbReference type="STRING" id="262543.Exig_2645"/>
<dbReference type="PROSITE" id="PS51892">
    <property type="entry name" value="SUBTILASE"/>
    <property type="match status" value="1"/>
</dbReference>
<feature type="active site" description="Charge relay system" evidence="7">
    <location>
        <position position="201"/>
    </location>
</feature>
<dbReference type="PROSITE" id="PS00138">
    <property type="entry name" value="SUBTILASE_SER"/>
    <property type="match status" value="1"/>
</dbReference>
<dbReference type="PANTHER" id="PTHR43806:SF11">
    <property type="entry name" value="CEREVISIN-RELATED"/>
    <property type="match status" value="1"/>
</dbReference>
<gene>
    <name evidence="9" type="ordered locus">Exig_2645</name>
</gene>
<dbReference type="eggNOG" id="COG1404">
    <property type="taxonomic scope" value="Bacteria"/>
</dbReference>
<dbReference type="GO" id="GO:0005576">
    <property type="term" value="C:extracellular region"/>
    <property type="evidence" value="ECO:0007669"/>
    <property type="project" value="UniProtKB-SubCell"/>
</dbReference>
<dbReference type="PANTHER" id="PTHR43806">
    <property type="entry name" value="PEPTIDASE S8"/>
    <property type="match status" value="1"/>
</dbReference>
<feature type="domain" description="Peptidase S8/S53" evidence="8">
    <location>
        <begin position="160"/>
        <end position="403"/>
    </location>
</feature>
<proteinExistence type="inferred from homology"/>
<keyword evidence="4 7" id="KW-0645">Protease</keyword>
<comment type="subcellular location">
    <subcellularLocation>
        <location evidence="1">Secreted</location>
    </subcellularLocation>
</comment>
<dbReference type="GO" id="GO:0004252">
    <property type="term" value="F:serine-type endopeptidase activity"/>
    <property type="evidence" value="ECO:0007669"/>
    <property type="project" value="UniProtKB-UniRule"/>
</dbReference>
<name>B1YMN3_EXIS2</name>
<reference evidence="9 10" key="2">
    <citation type="journal article" date="2008" name="BMC Genomics">
        <title>Architecture of thermal adaptation in an Exiguobacterium sibiricum strain isolated from 3 million year old permafrost: a genome and transcriptome approach.</title>
        <authorList>
            <person name="Rodrigues D.F."/>
            <person name="Ivanova N."/>
            <person name="He Z."/>
            <person name="Huebner M."/>
            <person name="Zhou J."/>
            <person name="Tiedje J.M."/>
        </authorList>
    </citation>
    <scope>NUCLEOTIDE SEQUENCE [LARGE SCALE GENOMIC DNA]</scope>
    <source>
        <strain evidence="10">DSM 17290 / CIP 109462 / JCM 13490 / 255-15</strain>
    </source>
</reference>
<keyword evidence="10" id="KW-1185">Reference proteome</keyword>
<reference evidence="10" key="3">
    <citation type="submission" date="2008-04" db="EMBL/GenBank/DDBJ databases">
        <title>Complete sequence of chromosome of Exiguobacterium sibiricum 255-15.</title>
        <authorList>
            <consortium name="US DOE Joint Genome Institute"/>
            <person name="Copeland A."/>
            <person name="Lucas S."/>
            <person name="Lapidus A."/>
            <person name="Glavina del Rio T."/>
            <person name="Dalin E."/>
            <person name="Tice H."/>
            <person name="Bruce D."/>
            <person name="Goodwin L."/>
            <person name="Pitluck S."/>
            <person name="Kiss H."/>
            <person name="Chertkov O."/>
            <person name="Monk C."/>
            <person name="Brettin T."/>
            <person name="Detter J.C."/>
            <person name="Han C."/>
            <person name="Kuske C.R."/>
            <person name="Schmutz J."/>
            <person name="Larimer F."/>
            <person name="Land M."/>
            <person name="Hauser L."/>
            <person name="Kyrpides N."/>
            <person name="Mikhailova N."/>
            <person name="Vishnivetskaya T."/>
            <person name="Rodrigues D.F."/>
            <person name="Gilichinsky D."/>
            <person name="Tiedje J."/>
            <person name="Richardson P."/>
        </authorList>
    </citation>
    <scope>NUCLEOTIDE SEQUENCE [LARGE SCALE GENOMIC DNA]</scope>
    <source>
        <strain evidence="10">DSM 17290 / CIP 109462 / JCM 13490 / 255-15</strain>
    </source>
</reference>
<keyword evidence="3" id="KW-0964">Secreted</keyword>
<dbReference type="InterPro" id="IPR036852">
    <property type="entry name" value="Peptidase_S8/S53_dom_sf"/>
</dbReference>
<evidence type="ECO:0000313" key="10">
    <source>
        <dbReference type="Proteomes" id="UP000001681"/>
    </source>
</evidence>
<dbReference type="HOGENOM" id="CLU_011263_15_7_9"/>
<evidence type="ECO:0000256" key="2">
    <source>
        <dbReference type="ARBA" id="ARBA00011073"/>
    </source>
</evidence>
<dbReference type="KEGG" id="esi:Exig_2645"/>
<evidence type="ECO:0000256" key="7">
    <source>
        <dbReference type="PROSITE-ProRule" id="PRU01240"/>
    </source>
</evidence>
<dbReference type="PRINTS" id="PR00723">
    <property type="entry name" value="SUBTILISIN"/>
</dbReference>
<evidence type="ECO:0000256" key="3">
    <source>
        <dbReference type="ARBA" id="ARBA00022525"/>
    </source>
</evidence>
<feature type="active site" description="Charge relay system" evidence="7">
    <location>
        <position position="166"/>
    </location>
</feature>
<evidence type="ECO:0000256" key="1">
    <source>
        <dbReference type="ARBA" id="ARBA00004613"/>
    </source>
</evidence>
<keyword evidence="5 7" id="KW-0378">Hydrolase</keyword>
<feature type="active site" description="Charge relay system" evidence="7">
    <location>
        <position position="355"/>
    </location>
</feature>
<accession>B1YMN3</accession>
<comment type="similarity">
    <text evidence="2 7">Belongs to the peptidase S8 family.</text>
</comment>
<evidence type="ECO:0000259" key="8">
    <source>
        <dbReference type="Pfam" id="PF00082"/>
    </source>
</evidence>
<evidence type="ECO:0000313" key="9">
    <source>
        <dbReference type="EMBL" id="ACB62093.1"/>
    </source>
</evidence>
<protein>
    <submittedName>
        <fullName evidence="9">Peptidase S8 and S53 subtilisin kexin sedolisin</fullName>
    </submittedName>
</protein>
<dbReference type="InterPro" id="IPR015500">
    <property type="entry name" value="Peptidase_S8_subtilisin-rel"/>
</dbReference>
<dbReference type="Pfam" id="PF00082">
    <property type="entry name" value="Peptidase_S8"/>
    <property type="match status" value="1"/>
</dbReference>
<dbReference type="Proteomes" id="UP000001681">
    <property type="component" value="Chromosome"/>
</dbReference>
<evidence type="ECO:0000256" key="5">
    <source>
        <dbReference type="ARBA" id="ARBA00022801"/>
    </source>
</evidence>
<dbReference type="EMBL" id="CP001022">
    <property type="protein sequence ID" value="ACB62093.1"/>
    <property type="molecule type" value="Genomic_DNA"/>
</dbReference>
<organism evidence="9 10">
    <name type="scientific">Exiguobacterium sibiricum (strain DSM 17290 / CCUG 55495 / CIP 109462 / JCM 13490 / 255-15)</name>
    <dbReference type="NCBI Taxonomy" id="262543"/>
    <lineage>
        <taxon>Bacteria</taxon>
        <taxon>Bacillati</taxon>
        <taxon>Bacillota</taxon>
        <taxon>Bacilli</taxon>
        <taxon>Bacillales</taxon>
        <taxon>Bacillales Family XII. Incertae Sedis</taxon>
        <taxon>Exiguobacterium</taxon>
    </lineage>
</organism>
<dbReference type="InterPro" id="IPR023828">
    <property type="entry name" value="Peptidase_S8_Ser-AS"/>
</dbReference>